<feature type="transmembrane region" description="Helical" evidence="1">
    <location>
        <begin position="170"/>
        <end position="194"/>
    </location>
</feature>
<evidence type="ECO:0000256" key="1">
    <source>
        <dbReference type="SAM" id="Phobius"/>
    </source>
</evidence>
<keyword evidence="3" id="KW-1185">Reference proteome</keyword>
<organism evidence="2 3">
    <name type="scientific">Desulforamulus aquiferis</name>
    <dbReference type="NCBI Taxonomy" id="1397668"/>
    <lineage>
        <taxon>Bacteria</taxon>
        <taxon>Bacillati</taxon>
        <taxon>Bacillota</taxon>
        <taxon>Clostridia</taxon>
        <taxon>Eubacteriales</taxon>
        <taxon>Peptococcaceae</taxon>
        <taxon>Desulforamulus</taxon>
    </lineage>
</organism>
<name>A0AAW7ZCH3_9FIRM</name>
<feature type="transmembrane region" description="Helical" evidence="1">
    <location>
        <begin position="206"/>
        <end position="224"/>
    </location>
</feature>
<comment type="caution">
    <text evidence="2">The sequence shown here is derived from an EMBL/GenBank/DDBJ whole genome shotgun (WGS) entry which is preliminary data.</text>
</comment>
<keyword evidence="1" id="KW-0812">Transmembrane</keyword>
<evidence type="ECO:0000313" key="3">
    <source>
        <dbReference type="Proteomes" id="UP001172911"/>
    </source>
</evidence>
<reference evidence="2" key="1">
    <citation type="journal article" date="2023" name="J. Hazard. Mater.">
        <title>Anaerobic biodegradation of pyrene and benzo[a]pyrene by a new sulfate-reducing Desulforamulus aquiferis strain DSA.</title>
        <authorList>
            <person name="Zhang Z."/>
            <person name="Sun J."/>
            <person name="Gong X."/>
            <person name="Wang C."/>
            <person name="Wang H."/>
        </authorList>
    </citation>
    <scope>NUCLEOTIDE SEQUENCE</scope>
    <source>
        <strain evidence="2">DSA</strain>
    </source>
</reference>
<dbReference type="RefSeq" id="WP_304542100.1">
    <property type="nucleotide sequence ID" value="NZ_JARPTC010000009.1"/>
</dbReference>
<proteinExistence type="predicted"/>
<accession>A0AAW7ZCH3</accession>
<keyword evidence="1" id="KW-1133">Transmembrane helix</keyword>
<evidence type="ECO:0000313" key="2">
    <source>
        <dbReference type="EMBL" id="MDO7786988.1"/>
    </source>
</evidence>
<gene>
    <name evidence="2" type="ORF">P6N53_07120</name>
</gene>
<feature type="transmembrane region" description="Helical" evidence="1">
    <location>
        <begin position="85"/>
        <end position="103"/>
    </location>
</feature>
<dbReference type="EMBL" id="JARPTC010000009">
    <property type="protein sequence ID" value="MDO7786988.1"/>
    <property type="molecule type" value="Genomic_DNA"/>
</dbReference>
<sequence>MGHNTDFRIPRMSISTINIAILHNKSPWLPMWWSAALPGLGHLCQGQYFRGLVLMSWEILVNSKARINMAILYTFTGKFHQANEVLDYGWALFYGVIFCFAIFDSYRISVTYNKLARLERYQTHRKYKFMTMSTYGVNYLDRANPWVALAWSALLSGFGHIYNHKALKGMILLGWTVAIIYFANINMAIIHTSFGRFDLAEATVNYQWLLFFPSLYIFAMWDAYNDTVEMNKLFAEEQKARLKKLYNPDKSQNIQVECQ</sequence>
<keyword evidence="1" id="KW-0472">Membrane</keyword>
<reference evidence="2" key="2">
    <citation type="submission" date="2023-03" db="EMBL/GenBank/DDBJ databases">
        <authorList>
            <person name="Zhang Z."/>
        </authorList>
    </citation>
    <scope>NUCLEOTIDE SEQUENCE</scope>
    <source>
        <strain evidence="2">DSA</strain>
    </source>
</reference>
<dbReference type="AlphaFoldDB" id="A0AAW7ZCH3"/>
<dbReference type="Proteomes" id="UP001172911">
    <property type="component" value="Unassembled WGS sequence"/>
</dbReference>
<protein>
    <submittedName>
        <fullName evidence="2">Uncharacterized protein</fullName>
    </submittedName>
</protein>